<gene>
    <name evidence="5" type="ORF">BLEM_2247</name>
</gene>
<dbReference type="InterPro" id="IPR000835">
    <property type="entry name" value="HTH_MarR-typ"/>
</dbReference>
<dbReference type="PRINTS" id="PR00598">
    <property type="entry name" value="HTHMARR"/>
</dbReference>
<dbReference type="EMBL" id="MWWX01000020">
    <property type="protein sequence ID" value="OZG59772.1"/>
    <property type="molecule type" value="Genomic_DNA"/>
</dbReference>
<dbReference type="PANTHER" id="PTHR33164">
    <property type="entry name" value="TRANSCRIPTIONAL REGULATOR, MARR FAMILY"/>
    <property type="match status" value="1"/>
</dbReference>
<keyword evidence="6" id="KW-1185">Reference proteome</keyword>
<sequence length="162" mass="18301">MAGDTSAQSGHDRSVVPQRGIPALLERFNQMWKEIDHAYHEAARRSGLSDCGFCVMYGLMCSAAPMPQKELSSDWQYSKQTVTSAVQQLERRGLIMIRLADGSRRDKVLELTEDGRSFVERNVRPIAVAEQAALEEIGEDNAELLIDLMRRYTSLLDQTIRQ</sequence>
<dbReference type="InterPro" id="IPR036388">
    <property type="entry name" value="WH-like_DNA-bd_sf"/>
</dbReference>
<proteinExistence type="predicted"/>
<dbReference type="STRING" id="1603886.GCA_001895165_00627"/>
<keyword evidence="3" id="KW-0804">Transcription</keyword>
<dbReference type="PROSITE" id="PS50995">
    <property type="entry name" value="HTH_MARR_2"/>
    <property type="match status" value="1"/>
</dbReference>
<dbReference type="InterPro" id="IPR036390">
    <property type="entry name" value="WH_DNA-bd_sf"/>
</dbReference>
<feature type="domain" description="HTH marR-type" evidence="4">
    <location>
        <begin position="21"/>
        <end position="154"/>
    </location>
</feature>
<dbReference type="GO" id="GO:0003677">
    <property type="term" value="F:DNA binding"/>
    <property type="evidence" value="ECO:0007669"/>
    <property type="project" value="UniProtKB-KW"/>
</dbReference>
<dbReference type="PANTHER" id="PTHR33164:SF43">
    <property type="entry name" value="HTH-TYPE TRANSCRIPTIONAL REPRESSOR YETL"/>
    <property type="match status" value="1"/>
</dbReference>
<dbReference type="Proteomes" id="UP000216352">
    <property type="component" value="Unassembled WGS sequence"/>
</dbReference>
<evidence type="ECO:0000256" key="3">
    <source>
        <dbReference type="ARBA" id="ARBA00023163"/>
    </source>
</evidence>
<keyword evidence="2" id="KW-0238">DNA-binding</keyword>
<reference evidence="5 6" key="1">
    <citation type="journal article" date="2017" name="BMC Genomics">
        <title>Comparative genomic and phylogenomic analyses of the Bifidobacteriaceae family.</title>
        <authorList>
            <person name="Lugli G.A."/>
            <person name="Milani C."/>
            <person name="Turroni F."/>
            <person name="Duranti S."/>
            <person name="Mancabelli L."/>
            <person name="Mangifesta M."/>
            <person name="Ferrario C."/>
            <person name="Modesto M."/>
            <person name="Mattarelli P."/>
            <person name="Jiri K."/>
            <person name="van Sinderen D."/>
            <person name="Ventura M."/>
        </authorList>
    </citation>
    <scope>NUCLEOTIDE SEQUENCE [LARGE SCALE GENOMIC DNA]</scope>
    <source>
        <strain evidence="5 6">DSM 28807</strain>
    </source>
</reference>
<organism evidence="5 6">
    <name type="scientific">Bifidobacterium lemurum</name>
    <dbReference type="NCBI Taxonomy" id="1603886"/>
    <lineage>
        <taxon>Bacteria</taxon>
        <taxon>Bacillati</taxon>
        <taxon>Actinomycetota</taxon>
        <taxon>Actinomycetes</taxon>
        <taxon>Bifidobacteriales</taxon>
        <taxon>Bifidobacteriaceae</taxon>
        <taxon>Bifidobacterium</taxon>
    </lineage>
</organism>
<dbReference type="InterPro" id="IPR023187">
    <property type="entry name" value="Tscrpt_reg_MarR-type_CS"/>
</dbReference>
<dbReference type="SMART" id="SM00347">
    <property type="entry name" value="HTH_MARR"/>
    <property type="match status" value="1"/>
</dbReference>
<dbReference type="GO" id="GO:0003700">
    <property type="term" value="F:DNA-binding transcription factor activity"/>
    <property type="evidence" value="ECO:0007669"/>
    <property type="project" value="InterPro"/>
</dbReference>
<dbReference type="AlphaFoldDB" id="A0A261FKS0"/>
<keyword evidence="1" id="KW-0805">Transcription regulation</keyword>
<dbReference type="Gene3D" id="1.10.10.10">
    <property type="entry name" value="Winged helix-like DNA-binding domain superfamily/Winged helix DNA-binding domain"/>
    <property type="match status" value="1"/>
</dbReference>
<evidence type="ECO:0000259" key="4">
    <source>
        <dbReference type="PROSITE" id="PS50995"/>
    </source>
</evidence>
<evidence type="ECO:0000313" key="5">
    <source>
        <dbReference type="EMBL" id="OZG59772.1"/>
    </source>
</evidence>
<comment type="caution">
    <text evidence="5">The sequence shown here is derived from an EMBL/GenBank/DDBJ whole genome shotgun (WGS) entry which is preliminary data.</text>
</comment>
<dbReference type="SUPFAM" id="SSF46785">
    <property type="entry name" value="Winged helix' DNA-binding domain"/>
    <property type="match status" value="1"/>
</dbReference>
<evidence type="ECO:0000313" key="6">
    <source>
        <dbReference type="Proteomes" id="UP000216352"/>
    </source>
</evidence>
<protein>
    <submittedName>
        <fullName evidence="5">MarR family transcriptional regulator</fullName>
    </submittedName>
</protein>
<dbReference type="GO" id="GO:0006950">
    <property type="term" value="P:response to stress"/>
    <property type="evidence" value="ECO:0007669"/>
    <property type="project" value="TreeGrafter"/>
</dbReference>
<dbReference type="PROSITE" id="PS01117">
    <property type="entry name" value="HTH_MARR_1"/>
    <property type="match status" value="1"/>
</dbReference>
<dbReference type="InterPro" id="IPR039422">
    <property type="entry name" value="MarR/SlyA-like"/>
</dbReference>
<accession>A0A261FKS0</accession>
<evidence type="ECO:0000256" key="2">
    <source>
        <dbReference type="ARBA" id="ARBA00023125"/>
    </source>
</evidence>
<evidence type="ECO:0000256" key="1">
    <source>
        <dbReference type="ARBA" id="ARBA00023015"/>
    </source>
</evidence>
<name>A0A261FKS0_9BIFI</name>